<keyword evidence="2" id="KW-1185">Reference proteome</keyword>
<reference evidence="1 2" key="1">
    <citation type="journal article" date="2024" name="G3 (Bethesda)">
        <title>Genome assembly of Hibiscus sabdariffa L. provides insights into metabolisms of medicinal natural products.</title>
        <authorList>
            <person name="Kim T."/>
        </authorList>
    </citation>
    <scope>NUCLEOTIDE SEQUENCE [LARGE SCALE GENOMIC DNA]</scope>
    <source>
        <strain evidence="1">TK-2024</strain>
        <tissue evidence="1">Old leaves</tissue>
    </source>
</reference>
<dbReference type="Proteomes" id="UP001472677">
    <property type="component" value="Unassembled WGS sequence"/>
</dbReference>
<comment type="caution">
    <text evidence="1">The sequence shown here is derived from an EMBL/GenBank/DDBJ whole genome shotgun (WGS) entry which is preliminary data.</text>
</comment>
<proteinExistence type="predicted"/>
<evidence type="ECO:0000313" key="1">
    <source>
        <dbReference type="EMBL" id="KAK8538041.1"/>
    </source>
</evidence>
<protein>
    <submittedName>
        <fullName evidence="1">Uncharacterized protein</fullName>
    </submittedName>
</protein>
<organism evidence="1 2">
    <name type="scientific">Hibiscus sabdariffa</name>
    <name type="common">roselle</name>
    <dbReference type="NCBI Taxonomy" id="183260"/>
    <lineage>
        <taxon>Eukaryota</taxon>
        <taxon>Viridiplantae</taxon>
        <taxon>Streptophyta</taxon>
        <taxon>Embryophyta</taxon>
        <taxon>Tracheophyta</taxon>
        <taxon>Spermatophyta</taxon>
        <taxon>Magnoliopsida</taxon>
        <taxon>eudicotyledons</taxon>
        <taxon>Gunneridae</taxon>
        <taxon>Pentapetalae</taxon>
        <taxon>rosids</taxon>
        <taxon>malvids</taxon>
        <taxon>Malvales</taxon>
        <taxon>Malvaceae</taxon>
        <taxon>Malvoideae</taxon>
        <taxon>Hibiscus</taxon>
    </lineage>
</organism>
<sequence length="274" mass="30768">MLAGCSSSTLLSPRQRLRSEASAQFQACHFPTPMSTQRLDLSCSFSRKDTTSRSQPIRPLGLSLEKPIESKTIGCSLKQNIRLPPLTTAALNPFEGRREIKDELWEKGKCLKRFADGLIDESVIDRAKRKKGNIHDWFWRFWFQPSFTRQGAPQVPFFLTGSGDEERVCFVPSEVISLPLPSSNNPWTGSVITEITNVEEKDVETIHRPVEASESSTSSESHSLGLRLNELATEHEVGNGSGNPRPHEGALMGAYEEENNHRECRNVFKRHFGS</sequence>
<name>A0ABR2DJH1_9ROSI</name>
<evidence type="ECO:0000313" key="2">
    <source>
        <dbReference type="Proteomes" id="UP001472677"/>
    </source>
</evidence>
<accession>A0ABR2DJH1</accession>
<gene>
    <name evidence="1" type="ORF">V6N12_044180</name>
</gene>
<dbReference type="EMBL" id="JBBPBM010000028">
    <property type="protein sequence ID" value="KAK8538041.1"/>
    <property type="molecule type" value="Genomic_DNA"/>
</dbReference>